<dbReference type="EMBL" id="JACHJP010000001">
    <property type="protein sequence ID" value="MBB4913152.1"/>
    <property type="molecule type" value="Genomic_DNA"/>
</dbReference>
<dbReference type="AlphaFoldDB" id="A0A7W7VJZ0"/>
<evidence type="ECO:0000313" key="2">
    <source>
        <dbReference type="EMBL" id="MBB4913152.1"/>
    </source>
</evidence>
<dbReference type="RefSeq" id="WP_184711961.1">
    <property type="nucleotide sequence ID" value="NZ_JACHJP010000001.1"/>
</dbReference>
<evidence type="ECO:0008006" key="4">
    <source>
        <dbReference type="Google" id="ProtNLM"/>
    </source>
</evidence>
<organism evidence="2 3">
    <name type="scientific">Streptosporangium saharense</name>
    <dbReference type="NCBI Taxonomy" id="1706840"/>
    <lineage>
        <taxon>Bacteria</taxon>
        <taxon>Bacillati</taxon>
        <taxon>Actinomycetota</taxon>
        <taxon>Actinomycetes</taxon>
        <taxon>Streptosporangiales</taxon>
        <taxon>Streptosporangiaceae</taxon>
        <taxon>Streptosporangium</taxon>
    </lineage>
</organism>
<proteinExistence type="predicted"/>
<reference evidence="2 3" key="1">
    <citation type="submission" date="2020-08" db="EMBL/GenBank/DDBJ databases">
        <title>Genomic Encyclopedia of Type Strains, Phase III (KMG-III): the genomes of soil and plant-associated and newly described type strains.</title>
        <authorList>
            <person name="Whitman W."/>
        </authorList>
    </citation>
    <scope>NUCLEOTIDE SEQUENCE [LARGE SCALE GENOMIC DNA]</scope>
    <source>
        <strain evidence="2 3">CECT 8840</strain>
    </source>
</reference>
<dbReference type="Proteomes" id="UP000552644">
    <property type="component" value="Unassembled WGS sequence"/>
</dbReference>
<dbReference type="NCBIfam" id="NF038083">
    <property type="entry name" value="CU044_5270_fam"/>
    <property type="match status" value="1"/>
</dbReference>
<protein>
    <recommendedName>
        <fullName evidence="4">CU044_5270 family protein</fullName>
    </recommendedName>
</protein>
<feature type="region of interest" description="Disordered" evidence="1">
    <location>
        <begin position="143"/>
        <end position="163"/>
    </location>
</feature>
<name>A0A7W7VJZ0_9ACTN</name>
<evidence type="ECO:0000313" key="3">
    <source>
        <dbReference type="Proteomes" id="UP000552644"/>
    </source>
</evidence>
<dbReference type="InterPro" id="IPR047789">
    <property type="entry name" value="CU044_5270-like"/>
</dbReference>
<comment type="caution">
    <text evidence="2">The sequence shown here is derived from an EMBL/GenBank/DDBJ whole genome shotgun (WGS) entry which is preliminary data.</text>
</comment>
<evidence type="ECO:0000256" key="1">
    <source>
        <dbReference type="SAM" id="MobiDB-lite"/>
    </source>
</evidence>
<gene>
    <name evidence="2" type="ORF">FHS44_000224</name>
</gene>
<keyword evidence="3" id="KW-1185">Reference proteome</keyword>
<accession>A0A7W7VJZ0</accession>
<sequence length="373" mass="40014">MDEITLLASHLPDAPPPAPEVVARARARLRDPGSRTARPGPRRWTPMAGLATATATVAVAVAVTVVVANLGDAVPQTVATPLKGKQLLLAIADRAEKAPVETGAYWRRRSVVGALFPVDAVSSGVVINTYDITLWAPRESGDPALASSKMERKRSLTLPSGKAREPWDPAKKYDYMLGSEPNRCEYSWKVERKGVLYDRRAAELTFADLEALPTDPAALLERLRAVWTDRPNVSPAPGRAGRGEVPKDAKEEQYLSLAAVSLLNLPSPPALRAAALRILADRPGTEVVGEVVDALGRTEVAVRVNADPPSETDYQVMVDPRTGELAGSRSTAVTDRGGLPRGTVLDYAAYAEQGWTDERPARPGGCKRVSNIP</sequence>